<accession>A0A1B9F8J2</accession>
<dbReference type="AlphaFoldDB" id="A0A1B9F8J2"/>
<evidence type="ECO:0000259" key="2">
    <source>
        <dbReference type="Pfam" id="PF06429"/>
    </source>
</evidence>
<evidence type="ECO:0000313" key="3">
    <source>
        <dbReference type="EMBL" id="OCC16125.1"/>
    </source>
</evidence>
<gene>
    <name evidence="3" type="ORF">DBT_0587</name>
</gene>
<name>A0A1B9F8J2_9BACT</name>
<organism evidence="3 4">
    <name type="scientific">Dissulfuribacter thermophilus</name>
    <dbReference type="NCBI Taxonomy" id="1156395"/>
    <lineage>
        <taxon>Bacteria</taxon>
        <taxon>Pseudomonadati</taxon>
        <taxon>Thermodesulfobacteriota</taxon>
        <taxon>Dissulfuribacteria</taxon>
        <taxon>Dissulfuribacterales</taxon>
        <taxon>Dissulfuribacteraceae</taxon>
        <taxon>Dissulfuribacter</taxon>
    </lineage>
</organism>
<proteinExistence type="inferred from homology"/>
<sequence length="82" mass="9284">MAGISTITQSLNSLTNLTNKIYDSQKRLQETFSPKDHTKNESTFEPSKEIVEQISLTRAFEANLKVIETENERIGTVIDIKV</sequence>
<comment type="caution">
    <text evidence="3">The sequence shown here is derived from an EMBL/GenBank/DDBJ whole genome shotgun (WGS) entry which is preliminary data.</text>
</comment>
<feature type="domain" description="Flagellar basal-body/hook protein C-terminal" evidence="2">
    <location>
        <begin position="46"/>
        <end position="79"/>
    </location>
</feature>
<dbReference type="EMBL" id="MAGO01000002">
    <property type="protein sequence ID" value="OCC16125.1"/>
    <property type="molecule type" value="Genomic_DNA"/>
</dbReference>
<evidence type="ECO:0000313" key="4">
    <source>
        <dbReference type="Proteomes" id="UP000093080"/>
    </source>
</evidence>
<protein>
    <recommendedName>
        <fullName evidence="2">Flagellar basal-body/hook protein C-terminal domain-containing protein</fullName>
    </recommendedName>
</protein>
<dbReference type="InterPro" id="IPR010930">
    <property type="entry name" value="Flg_bb/hook_C_dom"/>
</dbReference>
<evidence type="ECO:0000256" key="1">
    <source>
        <dbReference type="ARBA" id="ARBA00009677"/>
    </source>
</evidence>
<reference evidence="3 4" key="1">
    <citation type="submission" date="2016-06" db="EMBL/GenBank/DDBJ databases">
        <title>Respiratory ammonification of nitrate coupled to the oxidation of elemental sulfur in deep-sea autotrophic thermophilic bacteria.</title>
        <authorList>
            <person name="Slobodkina G.B."/>
            <person name="Mardanov A.V."/>
            <person name="Ravin N.V."/>
            <person name="Frolova A.A."/>
            <person name="Viryasiv M.B."/>
            <person name="Chernyh N.A."/>
            <person name="Bonch-Osmolovskaya E.A."/>
            <person name="Slobodkin A.I."/>
        </authorList>
    </citation>
    <scope>NUCLEOTIDE SEQUENCE [LARGE SCALE GENOMIC DNA]</scope>
    <source>
        <strain evidence="3 4">S69</strain>
    </source>
</reference>
<comment type="similarity">
    <text evidence="1">Belongs to the flagella basal body rod proteins family.</text>
</comment>
<dbReference type="Pfam" id="PF06429">
    <property type="entry name" value="Flg_bbr_C"/>
    <property type="match status" value="1"/>
</dbReference>
<dbReference type="OrthoDB" id="7357187at2"/>
<keyword evidence="4" id="KW-1185">Reference proteome</keyword>
<dbReference type="Proteomes" id="UP000093080">
    <property type="component" value="Unassembled WGS sequence"/>
</dbReference>
<dbReference type="STRING" id="1156395.DBT_0587"/>
<dbReference type="RefSeq" id="WP_067616198.1">
    <property type="nucleotide sequence ID" value="NZ_MAGO01000002.1"/>
</dbReference>